<proteinExistence type="predicted"/>
<dbReference type="RefSeq" id="WP_034529194.1">
    <property type="nucleotide sequence ID" value="NZ_JNHN01000124.1"/>
</dbReference>
<dbReference type="Pfam" id="PF03663">
    <property type="entry name" value="Glyco_hydro_76"/>
    <property type="match status" value="1"/>
</dbReference>
<comment type="caution">
    <text evidence="2">The sequence shown here is derived from an EMBL/GenBank/DDBJ whole genome shotgun (WGS) entry which is preliminary data.</text>
</comment>
<protein>
    <submittedName>
        <fullName evidence="2">N-acylglucosamine 2-epimerase family protein</fullName>
    </submittedName>
</protein>
<evidence type="ECO:0000313" key="2">
    <source>
        <dbReference type="EMBL" id="KDS54766.1"/>
    </source>
</evidence>
<dbReference type="PROSITE" id="PS51257">
    <property type="entry name" value="PROKAR_LIPOPROTEIN"/>
    <property type="match status" value="1"/>
</dbReference>
<dbReference type="InterPro" id="IPR005198">
    <property type="entry name" value="Glyco_hydro_76"/>
</dbReference>
<feature type="signal peptide" evidence="1">
    <location>
        <begin position="1"/>
        <end position="20"/>
    </location>
</feature>
<dbReference type="PANTHER" id="PTHR47791">
    <property type="entry name" value="MEIOTICALLY UP-REGULATED GENE 191 PROTEIN"/>
    <property type="match status" value="1"/>
</dbReference>
<dbReference type="PIRSF" id="PIRSF021505">
    <property type="entry name" value="O_gly_hdrol"/>
    <property type="match status" value="1"/>
</dbReference>
<sequence length="409" mass="46461">MKNSKKALLCLLACALAVTGCKTQKEPAVADNAMLVRSTQTLDSLYAHYSAPGTCLLRENYPSDVEGYTATYLASEEQKNRPNLYSYLWPYSGTFSAVNALMEATKDNKKDFGNYQKLLDEKVLPGLAEYFDTRRMPKAYASYIKDAPLSDRFYDDNVWLGIDFTDVYLMTSQENYLQSAKLIWKFIESGMDDCLGGGIYWCEQKKESKNTCSNAPGSVFALKLFKATQDSSYFEKGKSLYEWTKATLQDTTDCLYFDNMRLDGEIGRAKFAYNSGQMMQSAALLYQLTGNGQYLKDAQAIAAACHNYFFMEFTPGQGEPFHMLKKGDVWFTAVMLRGFMELYQVDGNKVYLDSFARSLDYAWTHAREENGLFNTDFTGKSRDNRKWLLTQAAMVEMYARLAVFANQSL</sequence>
<dbReference type="Proteomes" id="UP000028013">
    <property type="component" value="Unassembled WGS sequence"/>
</dbReference>
<feature type="chain" id="PRO_5001745355" evidence="1">
    <location>
        <begin position="21"/>
        <end position="409"/>
    </location>
</feature>
<evidence type="ECO:0000256" key="1">
    <source>
        <dbReference type="SAM" id="SignalP"/>
    </source>
</evidence>
<dbReference type="InterPro" id="IPR053169">
    <property type="entry name" value="MUG_Protein"/>
</dbReference>
<dbReference type="AlphaFoldDB" id="A0A078S651"/>
<dbReference type="GO" id="GO:0005975">
    <property type="term" value="P:carbohydrate metabolic process"/>
    <property type="evidence" value="ECO:0007669"/>
    <property type="project" value="InterPro"/>
</dbReference>
<dbReference type="EMBL" id="JNHN01000124">
    <property type="protein sequence ID" value="KDS54766.1"/>
    <property type="molecule type" value="Genomic_DNA"/>
</dbReference>
<dbReference type="InterPro" id="IPR014512">
    <property type="entry name" value="O_gly_hydro"/>
</dbReference>
<accession>A0A078S651</accession>
<dbReference type="PATRIC" id="fig|1339349.3.peg.1075"/>
<organism evidence="2 3">
    <name type="scientific">Bacteroides uniformis str. 3978 T3 ii</name>
    <dbReference type="NCBI Taxonomy" id="1339349"/>
    <lineage>
        <taxon>Bacteria</taxon>
        <taxon>Pseudomonadati</taxon>
        <taxon>Bacteroidota</taxon>
        <taxon>Bacteroidia</taxon>
        <taxon>Bacteroidales</taxon>
        <taxon>Bacteroidaceae</taxon>
        <taxon>Bacteroides</taxon>
    </lineage>
</organism>
<dbReference type="Gene3D" id="1.50.10.20">
    <property type="match status" value="1"/>
</dbReference>
<dbReference type="InterPro" id="IPR008928">
    <property type="entry name" value="6-hairpin_glycosidase_sf"/>
</dbReference>
<dbReference type="SUPFAM" id="SSF48208">
    <property type="entry name" value="Six-hairpin glycosidases"/>
    <property type="match status" value="1"/>
</dbReference>
<keyword evidence="1" id="KW-0732">Signal</keyword>
<reference evidence="2 3" key="1">
    <citation type="submission" date="2014-04" db="EMBL/GenBank/DDBJ databases">
        <authorList>
            <person name="Sears C."/>
            <person name="Carroll K."/>
            <person name="Sack B.R."/>
            <person name="Qadri F."/>
            <person name="Myers L.L."/>
            <person name="Chung G.-T."/>
            <person name="Escheverria P."/>
            <person name="Fraser C.M."/>
            <person name="Sadzewicz L."/>
            <person name="Shefchek K.A."/>
            <person name="Tallon L."/>
            <person name="Das S.P."/>
            <person name="Daugherty S."/>
            <person name="Mongodin E.F."/>
        </authorList>
    </citation>
    <scope>NUCLEOTIDE SEQUENCE [LARGE SCALE GENOMIC DNA]</scope>
    <source>
        <strain evidence="2 3">3978 T3 ii</strain>
    </source>
</reference>
<name>A0A078S651_BACUN</name>
<dbReference type="PANTHER" id="PTHR47791:SF4">
    <property type="entry name" value="(PUTATIVE SECRETED PROTEIN)-RELATED"/>
    <property type="match status" value="1"/>
</dbReference>
<evidence type="ECO:0000313" key="3">
    <source>
        <dbReference type="Proteomes" id="UP000028013"/>
    </source>
</evidence>
<gene>
    <name evidence="2" type="ORF">M094_4295</name>
</gene>